<feature type="region of interest" description="Disordered" evidence="2">
    <location>
        <begin position="250"/>
        <end position="420"/>
    </location>
</feature>
<dbReference type="Gene3D" id="3.40.50.150">
    <property type="entry name" value="Vaccinia Virus protein VP39"/>
    <property type="match status" value="1"/>
</dbReference>
<dbReference type="InterPro" id="IPR052933">
    <property type="entry name" value="DNA_Protect_Modify"/>
</dbReference>
<dbReference type="GO" id="GO:0005524">
    <property type="term" value="F:ATP binding"/>
    <property type="evidence" value="ECO:0007669"/>
    <property type="project" value="InterPro"/>
</dbReference>
<feature type="domain" description="Helicase C-terminal" evidence="4">
    <location>
        <begin position="1890"/>
        <end position="2053"/>
    </location>
</feature>
<dbReference type="PANTHER" id="PTHR41313:SF1">
    <property type="entry name" value="DNA METHYLASE ADENINE-SPECIFIC DOMAIN-CONTAINING PROTEIN"/>
    <property type="match status" value="1"/>
</dbReference>
<feature type="compositionally biased region" description="Low complexity" evidence="2">
    <location>
        <begin position="338"/>
        <end position="347"/>
    </location>
</feature>
<dbReference type="InterPro" id="IPR001650">
    <property type="entry name" value="Helicase_C-like"/>
</dbReference>
<dbReference type="EMBL" id="CYXX01000016">
    <property type="protein sequence ID" value="CUN16982.1"/>
    <property type="molecule type" value="Genomic_DNA"/>
</dbReference>
<dbReference type="Pfam" id="PF07669">
    <property type="entry name" value="Eco57I"/>
    <property type="match status" value="1"/>
</dbReference>
<proteinExistence type="predicted"/>
<dbReference type="InterPro" id="IPR054203">
    <property type="entry name" value="DUF6908"/>
</dbReference>
<feature type="compositionally biased region" description="Basic and acidic residues" evidence="2">
    <location>
        <begin position="381"/>
        <end position="410"/>
    </location>
</feature>
<dbReference type="SMART" id="SM00487">
    <property type="entry name" value="DEXDc"/>
    <property type="match status" value="1"/>
</dbReference>
<dbReference type="Gene3D" id="3.40.50.300">
    <property type="entry name" value="P-loop containing nucleotide triphosphate hydrolases"/>
    <property type="match status" value="2"/>
</dbReference>
<protein>
    <submittedName>
        <fullName evidence="5">DNA methylase</fullName>
    </submittedName>
</protein>
<feature type="coiled-coil region" evidence="1">
    <location>
        <begin position="698"/>
        <end position="760"/>
    </location>
</feature>
<dbReference type="InterPro" id="IPR000330">
    <property type="entry name" value="SNF2_N"/>
</dbReference>
<dbReference type="Proteomes" id="UP000095453">
    <property type="component" value="Unassembled WGS sequence"/>
</dbReference>
<dbReference type="Pfam" id="PF00271">
    <property type="entry name" value="Helicase_C"/>
    <property type="match status" value="1"/>
</dbReference>
<dbReference type="PANTHER" id="PTHR41313">
    <property type="entry name" value="ADENINE-SPECIFIC METHYLTRANSFERASE"/>
    <property type="match status" value="1"/>
</dbReference>
<dbReference type="InterPro" id="IPR029063">
    <property type="entry name" value="SAM-dependent_MTases_sf"/>
</dbReference>
<evidence type="ECO:0000313" key="6">
    <source>
        <dbReference type="Proteomes" id="UP000095453"/>
    </source>
</evidence>
<keyword evidence="5" id="KW-0489">Methyltransferase</keyword>
<feature type="domain" description="Helicase ATP-binding" evidence="3">
    <location>
        <begin position="1493"/>
        <end position="1742"/>
    </location>
</feature>
<dbReference type="InterPro" id="IPR011639">
    <property type="entry name" value="MethylTrfase_TaqI-like_dom"/>
</dbReference>
<dbReference type="Pfam" id="PF21849">
    <property type="entry name" value="DUF6908"/>
    <property type="match status" value="1"/>
</dbReference>
<dbReference type="InterPro" id="IPR027417">
    <property type="entry name" value="P-loop_NTPase"/>
</dbReference>
<dbReference type="PROSITE" id="PS51194">
    <property type="entry name" value="HELICASE_CTER"/>
    <property type="match status" value="1"/>
</dbReference>
<dbReference type="GO" id="GO:0032259">
    <property type="term" value="P:methylation"/>
    <property type="evidence" value="ECO:0007669"/>
    <property type="project" value="UniProtKB-KW"/>
</dbReference>
<dbReference type="GO" id="GO:0006304">
    <property type="term" value="P:DNA modification"/>
    <property type="evidence" value="ECO:0007669"/>
    <property type="project" value="InterPro"/>
</dbReference>
<dbReference type="SUPFAM" id="SSF53335">
    <property type="entry name" value="S-adenosyl-L-methionine-dependent methyltransferases"/>
    <property type="match status" value="1"/>
</dbReference>
<dbReference type="Pfam" id="PF00176">
    <property type="entry name" value="SNF2-rel_dom"/>
    <property type="match status" value="1"/>
</dbReference>
<organism evidence="5 6">
    <name type="scientific">Roseburia inulinivorans</name>
    <dbReference type="NCBI Taxonomy" id="360807"/>
    <lineage>
        <taxon>Bacteria</taxon>
        <taxon>Bacillati</taxon>
        <taxon>Bacillota</taxon>
        <taxon>Clostridia</taxon>
        <taxon>Lachnospirales</taxon>
        <taxon>Lachnospiraceae</taxon>
        <taxon>Roseburia</taxon>
    </lineage>
</organism>
<dbReference type="GO" id="GO:0009007">
    <property type="term" value="F:site-specific DNA-methyltransferase (adenine-specific) activity"/>
    <property type="evidence" value="ECO:0007669"/>
    <property type="project" value="UniProtKB-EC"/>
</dbReference>
<dbReference type="PROSITE" id="PS51192">
    <property type="entry name" value="HELICASE_ATP_BIND_1"/>
    <property type="match status" value="1"/>
</dbReference>
<keyword evidence="1" id="KW-0175">Coiled coil</keyword>
<evidence type="ECO:0000259" key="3">
    <source>
        <dbReference type="PROSITE" id="PS51192"/>
    </source>
</evidence>
<keyword evidence="5" id="KW-0808">Transferase</keyword>
<evidence type="ECO:0000256" key="2">
    <source>
        <dbReference type="SAM" id="MobiDB-lite"/>
    </source>
</evidence>
<feature type="coiled-coil region" evidence="1">
    <location>
        <begin position="1596"/>
        <end position="1623"/>
    </location>
</feature>
<sequence>MGRETYLADLYRQSVQALTQNRTEWMGLLSSVSKYYKMSFDKNVLIYVQRPDAGLLATKMGWEKQTGRYLKAGSKGIGVVDMNNPKATLAYYFDLADTRGDYEGFRRAMSAVWSLERQYQPEILDRFHKQFGTDENSIENCLCQLVGMQADAFFEKYLSRVEVKDENSVLYGLPAGAVQAEFAKLVSDSAAYIVFKKCGIKAEIFEETEAFENISHFGSLELFMGLGYYTCAIARSVLSEIHKQIEEIKEERSQRYEPRTVSETGIHERGGRDAVSEPSDIREQGVRLKTDRDVREKMEGLHDVEVPAETVGVDRTGADKRADSQGGRGSRSEERNADSAASGGTADAGDRGYAGESRTHGDDNQTGGGDHPARSSVPVKIAEKEEAAEPEPVKKNTEKASEESEAEHAAEGSSFHIPQSATKENIREHKDWEEVQSLLTDTGVFPLELYDRINQVFAKETDPAVKRNAVRDIYLDYGLQKSSDGTRGIMPGKDVADFFFGEEGFVRLSWDVITHVIGSLMQNSEYIPYHEEEDAIGDFNIPDEIEDMQLGSRKDHEDGQLSLFELYPGPYEDDGKGGDQILPEETEPEEIKSGYMPFPVGSRIAYDDRIFEVLQYLDDNHTVELGDIEQLQGLHGYKVIERLPVVLIENAELLQPNYTEGEVAQTVVQSVEDKGLNYHYQPEHRLYEGGPKAKFRNNVEAIRLLKQLQQENRIATTEEQIVLARFVGWGGLANALTPGKEGWEKEYDEISELLTEEEMQSASASTLTSYYTDQKVIEFIYQALYQFGFRSGNIMDPALGTGNFFSALPESMNQSRLYGVELEPIAGGIARKLYPQADILIKGYEDTEFSDSFFDVVVGNVPFHNIKVSDRRYDRYNFKIHDYFLAKSLDKVRSGGILAVITTKFTMDKENQSVRKYIAQRAELIGAIRLPENAFKQVAGTEVTTDILFLKKREQEIIPDERNTPWLSVEKDENGIPYNSYFIDHPEMVLGTMAQETGMYGSHDFVTCKPYPDKTLSELLEEAAGRLHGQYEEPASELSEDKDTVIKEWLPATPDVKNYSYTKVGDAFYYREDSRMYRQELTGKKAERVDGMLRIRDALRELMDFQLHGDPELGWELPTMEYEKRLKELLDRLNREYDSYIKKYGYLNLQGNVMAFSKDADSPLLRSIEEEVKDEHGKKVKGEYKKTAVFHKATIRPKSMPKTADNVEEALRITMNAKGKFDLDYMQYLYRKDGQICSKEDILEELGERVYQDPAKWRQGDATSGWVLAEEYLSGYVKDKLAQAVLAEEEYPEWFGRNVEALKKVQPEPLKPEDISFVLGSTWIPVKYYQDFMYEKFATSKHNRDSNIHIEFAEYTGTYFITEKRAERDSIAANKTYGTERLNAYEIMEYTLNLKTVEVRDRQEYEDPVTGEEKVRYVLNKRETLLAREKQAQIKMEFESWLFAEPERGAALTQLYNDRFNNIRPRTYNGDDLMLPDMNDAITLRKHQRDTVAMGIYSDGNLLVAHEVGAGKTMTACAIAYERKRLGVCNKPLIAVPNHTLEQWATEFMRLYPNANILVATNKDFEKPRRRRFVSRIATGDYDCIIMGHSSFELIALSRERQLATMQEEIDEITKKIDEMKMLSGKTWSLKQMEIFRHNLQDRFDRLYNAGKKDGTISFEELGVDNLFVDEAHAYKNNYSYTKMQRVAGVGGQSSQRAMDMHMKCQYINEITNEHGVVYLTGTPVSNSMSELYVMQKTLQPSELKRRGLFMFDSWASTFGKVESSLEIKPEGSGYQMKARFAKFHNLPELMSMLFLVADIKTADMLDLPVPKLKTGKMQVVKTAITPDQKAIMEELVERAEAIRNKEVDSSQDNFLKLTNEARLLSVDPRILDETLDNDPDTKLNACARGVAEIYHDTEEQHSTQLIFCDKGTPKADGRFNFYQALRQEMVRLGVEEKEIAFIHDANTDTKRAELLEKVRNGIVRVLLGSTEKMGTGLNVQDKLIALHNLDAPWRPADLTQRNGRILRQGNENDEISIFNYITEQTFDAYLWQILEQKQRYISQIMTGRSALRSCEDVDEVVLQYAEFKALAVSDPKIKRKMEVDNEVYRLQTLKSAWKSEHTDLQNKITVYYPQEIKKCTERIEHRKADAELYQKEVPQEFSITLNHRLFDERTKAGEYLKMQMANLGHEAGDTVSAGTYAGLQVMLKRGAFQDVLLCLKGEGSYQVDAGESALGNITRLENLAEKIPQYLKDEERKLGELKEQFEAAKVQAERPFSEEEKLSEFLKEQVSLNLELEFADADEEGMEKAGKSHGNSIYRKLRKLAPELFEGTYTYMKFKQDGFDDLVLETIGENEYSIAHYYTQNGDRMRDPEITFMLDDTQRCIYALSYTQDNMGIYYETGDRTEKQMEDLMGFFDQWMANIKEQGFTLYKAYGEDAEYTKEEEHTEEMGYTVISADNLKQMNRFDGEDMENER</sequence>
<dbReference type="InterPro" id="IPR014001">
    <property type="entry name" value="Helicase_ATP-bd"/>
</dbReference>
<name>A0A173UPL6_9FIRM</name>
<dbReference type="PRINTS" id="PR00507">
    <property type="entry name" value="N12N6MTFRASE"/>
</dbReference>
<evidence type="ECO:0000256" key="1">
    <source>
        <dbReference type="SAM" id="Coils"/>
    </source>
</evidence>
<dbReference type="SMART" id="SM00490">
    <property type="entry name" value="HELICc"/>
    <property type="match status" value="1"/>
</dbReference>
<evidence type="ECO:0000313" key="5">
    <source>
        <dbReference type="EMBL" id="CUN16982.1"/>
    </source>
</evidence>
<evidence type="ECO:0000259" key="4">
    <source>
        <dbReference type="PROSITE" id="PS51194"/>
    </source>
</evidence>
<reference evidence="5 6" key="1">
    <citation type="submission" date="2015-09" db="EMBL/GenBank/DDBJ databases">
        <authorList>
            <consortium name="Pathogen Informatics"/>
        </authorList>
    </citation>
    <scope>NUCLEOTIDE SEQUENCE [LARGE SCALE GENOMIC DNA]</scope>
    <source>
        <strain evidence="5 6">2789STDY5608887</strain>
    </source>
</reference>
<dbReference type="SUPFAM" id="SSF52540">
    <property type="entry name" value="P-loop containing nucleoside triphosphate hydrolases"/>
    <property type="match status" value="2"/>
</dbReference>
<gene>
    <name evidence="5" type="ORF">ERS852444_02208</name>
</gene>
<feature type="compositionally biased region" description="Basic and acidic residues" evidence="2">
    <location>
        <begin position="250"/>
        <end position="305"/>
    </location>
</feature>
<accession>A0A173UPL6</accession>